<reference evidence="2" key="1">
    <citation type="journal article" date="2020" name="Stud. Mycol.">
        <title>101 Dothideomycetes genomes: a test case for predicting lifestyles and emergence of pathogens.</title>
        <authorList>
            <person name="Haridas S."/>
            <person name="Albert R."/>
            <person name="Binder M."/>
            <person name="Bloem J."/>
            <person name="Labutti K."/>
            <person name="Salamov A."/>
            <person name="Andreopoulos B."/>
            <person name="Baker S."/>
            <person name="Barry K."/>
            <person name="Bills G."/>
            <person name="Bluhm B."/>
            <person name="Cannon C."/>
            <person name="Castanera R."/>
            <person name="Culley D."/>
            <person name="Daum C."/>
            <person name="Ezra D."/>
            <person name="Gonzalez J."/>
            <person name="Henrissat B."/>
            <person name="Kuo A."/>
            <person name="Liang C."/>
            <person name="Lipzen A."/>
            <person name="Lutzoni F."/>
            <person name="Magnuson J."/>
            <person name="Mondo S."/>
            <person name="Nolan M."/>
            <person name="Ohm R."/>
            <person name="Pangilinan J."/>
            <person name="Park H.-J."/>
            <person name="Ramirez L."/>
            <person name="Alfaro M."/>
            <person name="Sun H."/>
            <person name="Tritt A."/>
            <person name="Yoshinaga Y."/>
            <person name="Zwiers L.-H."/>
            <person name="Turgeon B."/>
            <person name="Goodwin S."/>
            <person name="Spatafora J."/>
            <person name="Crous P."/>
            <person name="Grigoriev I."/>
        </authorList>
    </citation>
    <scope>NUCLEOTIDE SEQUENCE</scope>
    <source>
        <strain evidence="2">CBS 116435</strain>
    </source>
</reference>
<evidence type="ECO:0000313" key="3">
    <source>
        <dbReference type="Proteomes" id="UP000799441"/>
    </source>
</evidence>
<comment type="caution">
    <text evidence="2">The sequence shown here is derived from an EMBL/GenBank/DDBJ whole genome shotgun (WGS) entry which is preliminary data.</text>
</comment>
<accession>A0A9P4UMY6</accession>
<proteinExistence type="predicted"/>
<feature type="compositionally biased region" description="Basic and acidic residues" evidence="1">
    <location>
        <begin position="38"/>
        <end position="47"/>
    </location>
</feature>
<dbReference type="Proteomes" id="UP000799441">
    <property type="component" value="Unassembled WGS sequence"/>
</dbReference>
<feature type="compositionally biased region" description="Low complexity" evidence="1">
    <location>
        <begin position="19"/>
        <end position="29"/>
    </location>
</feature>
<evidence type="ECO:0000313" key="2">
    <source>
        <dbReference type="EMBL" id="KAF2718440.1"/>
    </source>
</evidence>
<sequence length="115" mass="13087">MAVSMGSEHRIMVPRGGAQQQQQQQQQQQKTTTYTQDTKIERDEKYEPNMYDLPGQKTSSSGVEVDDNRSIIEKILSYSIFPSNATPCTPDDLKEIMILDGRRKNSRTEPSVGEY</sequence>
<name>A0A9P4UMY6_9PEZI</name>
<evidence type="ECO:0000256" key="1">
    <source>
        <dbReference type="SAM" id="MobiDB-lite"/>
    </source>
</evidence>
<feature type="region of interest" description="Disordered" evidence="1">
    <location>
        <begin position="1"/>
        <end position="65"/>
    </location>
</feature>
<dbReference type="AlphaFoldDB" id="A0A9P4UMY6"/>
<organism evidence="2 3">
    <name type="scientific">Polychaeton citri CBS 116435</name>
    <dbReference type="NCBI Taxonomy" id="1314669"/>
    <lineage>
        <taxon>Eukaryota</taxon>
        <taxon>Fungi</taxon>
        <taxon>Dikarya</taxon>
        <taxon>Ascomycota</taxon>
        <taxon>Pezizomycotina</taxon>
        <taxon>Dothideomycetes</taxon>
        <taxon>Dothideomycetidae</taxon>
        <taxon>Capnodiales</taxon>
        <taxon>Capnodiaceae</taxon>
        <taxon>Polychaeton</taxon>
    </lineage>
</organism>
<protein>
    <submittedName>
        <fullName evidence="2">Uncharacterized protein</fullName>
    </submittedName>
</protein>
<dbReference type="EMBL" id="MU003824">
    <property type="protein sequence ID" value="KAF2718440.1"/>
    <property type="molecule type" value="Genomic_DNA"/>
</dbReference>
<keyword evidence="3" id="KW-1185">Reference proteome</keyword>
<gene>
    <name evidence="2" type="ORF">K431DRAFT_348690</name>
</gene>